<dbReference type="InterPro" id="IPR032675">
    <property type="entry name" value="LRR_dom_sf"/>
</dbReference>
<name>A0A7J0DFF3_9ERIC</name>
<keyword evidence="3" id="KW-1185">Reference proteome</keyword>
<accession>A0A7J0DFF3</accession>
<gene>
    <name evidence="2" type="ORF">Acr_00g0031800</name>
</gene>
<dbReference type="Proteomes" id="UP000585474">
    <property type="component" value="Unassembled WGS sequence"/>
</dbReference>
<evidence type="ECO:0000256" key="1">
    <source>
        <dbReference type="SAM" id="MobiDB-lite"/>
    </source>
</evidence>
<dbReference type="AlphaFoldDB" id="A0A7J0DFF3"/>
<dbReference type="Gene3D" id="3.80.10.10">
    <property type="entry name" value="Ribonuclease Inhibitor"/>
    <property type="match status" value="1"/>
</dbReference>
<protein>
    <submittedName>
        <fullName evidence="2">RNI-like superfamily protein</fullName>
    </submittedName>
</protein>
<reference evidence="3" key="1">
    <citation type="submission" date="2019-07" db="EMBL/GenBank/DDBJ databases">
        <title>De Novo Assembly of kiwifruit Actinidia rufa.</title>
        <authorList>
            <person name="Sugita-Konishi S."/>
            <person name="Sato K."/>
            <person name="Mori E."/>
            <person name="Abe Y."/>
            <person name="Kisaki G."/>
            <person name="Hamano K."/>
            <person name="Suezawa K."/>
            <person name="Otani M."/>
            <person name="Fukuda T."/>
            <person name="Manabe T."/>
            <person name="Gomi K."/>
            <person name="Tabuchi M."/>
            <person name="Akimitsu K."/>
            <person name="Kataoka I."/>
        </authorList>
    </citation>
    <scope>NUCLEOTIDE SEQUENCE [LARGE SCALE GENOMIC DNA]</scope>
    <source>
        <strain evidence="3">cv. Fuchu</strain>
    </source>
</reference>
<organism evidence="2 3">
    <name type="scientific">Actinidia rufa</name>
    <dbReference type="NCBI Taxonomy" id="165716"/>
    <lineage>
        <taxon>Eukaryota</taxon>
        <taxon>Viridiplantae</taxon>
        <taxon>Streptophyta</taxon>
        <taxon>Embryophyta</taxon>
        <taxon>Tracheophyta</taxon>
        <taxon>Spermatophyta</taxon>
        <taxon>Magnoliopsida</taxon>
        <taxon>eudicotyledons</taxon>
        <taxon>Gunneridae</taxon>
        <taxon>Pentapetalae</taxon>
        <taxon>asterids</taxon>
        <taxon>Ericales</taxon>
        <taxon>Actinidiaceae</taxon>
        <taxon>Actinidia</taxon>
    </lineage>
</organism>
<comment type="caution">
    <text evidence="2">The sequence shown here is derived from an EMBL/GenBank/DDBJ whole genome shotgun (WGS) entry which is preliminary data.</text>
</comment>
<evidence type="ECO:0000313" key="2">
    <source>
        <dbReference type="EMBL" id="GFS34008.1"/>
    </source>
</evidence>
<feature type="compositionally biased region" description="Low complexity" evidence="1">
    <location>
        <begin position="1"/>
        <end position="35"/>
    </location>
</feature>
<dbReference type="EMBL" id="BJWL01000200">
    <property type="protein sequence ID" value="GFS34008.1"/>
    <property type="molecule type" value="Genomic_DNA"/>
</dbReference>
<feature type="region of interest" description="Disordered" evidence="1">
    <location>
        <begin position="1"/>
        <end position="53"/>
    </location>
</feature>
<evidence type="ECO:0000313" key="3">
    <source>
        <dbReference type="Proteomes" id="UP000585474"/>
    </source>
</evidence>
<sequence>MLTPHSSPHSLSPSLPSPPSLSTLEPLRSPSLSPSMASTDQCQARPMAPTASNTSRCRLRAALRALPPNLSAKLTKLDLLNPSFAEGFKSYEITSITSACPNLKQFLVACMFDHRCIGFVSDETLLSISTNCPKLSVLHLVDLSALLNPRGDPNVEGFTAEDDVISIAALIDMFTGLPMLEELGVLGWTKFEVQGCRKITMRGNEDAGVRWKPVQDQIEWLHIDCVWDSVEQFEALEGVKYNFDLNKSRGSIIPTSWTAQTMRKWVNRRINASTSYDLNCSFMEGGDDNGNGIYGRTWDRLRRFGSRSKGIVGSGSKPSERVFGLSNLVRYPHLTKMHLDCGDTIGYAHTAPSGQMDLSLWERFYLYGIGHLSLRELDYWPPQDRDVNQITVSLPSAGLLGECFTLRKLFIHGTAHEHFMKFLLRIPNMRDVQLREDYYPAPENDMSTEMRLDSCSRFEDELNRRNIPD</sequence>
<dbReference type="OrthoDB" id="550575at2759"/>
<proteinExistence type="predicted"/>